<organism evidence="1 2">
    <name type="scientific">Marinobacterium nitratireducens</name>
    <dbReference type="NCBI Taxonomy" id="518897"/>
    <lineage>
        <taxon>Bacteria</taxon>
        <taxon>Pseudomonadati</taxon>
        <taxon>Pseudomonadota</taxon>
        <taxon>Gammaproteobacteria</taxon>
        <taxon>Oceanospirillales</taxon>
        <taxon>Oceanospirillaceae</taxon>
        <taxon>Marinobacterium</taxon>
    </lineage>
</organism>
<dbReference type="AlphaFoldDB" id="A0A917ZM68"/>
<name>A0A917ZM68_9GAMM</name>
<proteinExistence type="predicted"/>
<comment type="caution">
    <text evidence="1">The sequence shown here is derived from an EMBL/GenBank/DDBJ whole genome shotgun (WGS) entry which is preliminary data.</text>
</comment>
<accession>A0A917ZM68</accession>
<evidence type="ECO:0000313" key="1">
    <source>
        <dbReference type="EMBL" id="GGO86305.1"/>
    </source>
</evidence>
<dbReference type="EMBL" id="BMLT01000010">
    <property type="protein sequence ID" value="GGO86305.1"/>
    <property type="molecule type" value="Genomic_DNA"/>
</dbReference>
<keyword evidence="2" id="KW-1185">Reference proteome</keyword>
<evidence type="ECO:0008006" key="3">
    <source>
        <dbReference type="Google" id="ProtNLM"/>
    </source>
</evidence>
<gene>
    <name evidence="1" type="ORF">GCM10011348_36860</name>
</gene>
<sequence length="73" mass="8606">MSFSFPMSQRKYPEALVREVLTKRNLGYSLPELVRQYGFCEQTFFRWQARYDTLERELRASCGGSLRPHPESG</sequence>
<dbReference type="Proteomes" id="UP000599578">
    <property type="component" value="Unassembled WGS sequence"/>
</dbReference>
<protein>
    <recommendedName>
        <fullName evidence="3">Transposase</fullName>
    </recommendedName>
</protein>
<evidence type="ECO:0000313" key="2">
    <source>
        <dbReference type="Proteomes" id="UP000599578"/>
    </source>
</evidence>
<reference evidence="1 2" key="1">
    <citation type="journal article" date="2014" name="Int. J. Syst. Evol. Microbiol.">
        <title>Complete genome sequence of Corynebacterium casei LMG S-19264T (=DSM 44701T), isolated from a smear-ripened cheese.</title>
        <authorList>
            <consortium name="US DOE Joint Genome Institute (JGI-PGF)"/>
            <person name="Walter F."/>
            <person name="Albersmeier A."/>
            <person name="Kalinowski J."/>
            <person name="Ruckert C."/>
        </authorList>
    </citation>
    <scope>NUCLEOTIDE SEQUENCE [LARGE SCALE GENOMIC DNA]</scope>
    <source>
        <strain evidence="1 2">CGMCC 1.7286</strain>
    </source>
</reference>